<evidence type="ECO:0000256" key="4">
    <source>
        <dbReference type="ARBA" id="ARBA00012723"/>
    </source>
</evidence>
<dbReference type="PROSITE" id="PS51352">
    <property type="entry name" value="THIOREDOXIN_2"/>
    <property type="match status" value="1"/>
</dbReference>
<dbReference type="NCBIfam" id="TIGR01130">
    <property type="entry name" value="ER_PDI_fam"/>
    <property type="match status" value="1"/>
</dbReference>
<evidence type="ECO:0000259" key="14">
    <source>
        <dbReference type="PROSITE" id="PS51352"/>
    </source>
</evidence>
<evidence type="ECO:0000256" key="13">
    <source>
        <dbReference type="SAM" id="Phobius"/>
    </source>
</evidence>
<dbReference type="Proteomes" id="UP000271098">
    <property type="component" value="Unassembled WGS sequence"/>
</dbReference>
<comment type="catalytic activity">
    <reaction evidence="1 12">
        <text>Catalyzes the rearrangement of -S-S- bonds in proteins.</text>
        <dbReference type="EC" id="5.3.4.1"/>
    </reaction>
</comment>
<reference evidence="15 16" key="2">
    <citation type="submission" date="2018-11" db="EMBL/GenBank/DDBJ databases">
        <authorList>
            <consortium name="Pathogen Informatics"/>
        </authorList>
    </citation>
    <scope>NUCLEOTIDE SEQUENCE [LARGE SCALE GENOMIC DNA]</scope>
</reference>
<evidence type="ECO:0000256" key="11">
    <source>
        <dbReference type="RuleBase" id="RU004208"/>
    </source>
</evidence>
<dbReference type="InterPro" id="IPR005788">
    <property type="entry name" value="PDI_thioredoxin-like_dom"/>
</dbReference>
<evidence type="ECO:0000256" key="3">
    <source>
        <dbReference type="ARBA" id="ARBA00006347"/>
    </source>
</evidence>
<evidence type="ECO:0000256" key="9">
    <source>
        <dbReference type="ARBA" id="ARBA00023235"/>
    </source>
</evidence>
<evidence type="ECO:0000256" key="1">
    <source>
        <dbReference type="ARBA" id="ARBA00001182"/>
    </source>
</evidence>
<dbReference type="SUPFAM" id="SSF52833">
    <property type="entry name" value="Thioredoxin-like"/>
    <property type="match status" value="3"/>
</dbReference>
<organism evidence="17">
    <name type="scientific">Gongylonema pulchrum</name>
    <dbReference type="NCBI Taxonomy" id="637853"/>
    <lineage>
        <taxon>Eukaryota</taxon>
        <taxon>Metazoa</taxon>
        <taxon>Ecdysozoa</taxon>
        <taxon>Nematoda</taxon>
        <taxon>Chromadorea</taxon>
        <taxon>Rhabditida</taxon>
        <taxon>Spirurina</taxon>
        <taxon>Spiruromorpha</taxon>
        <taxon>Spiruroidea</taxon>
        <taxon>Gongylonematidae</taxon>
        <taxon>Gongylonema</taxon>
    </lineage>
</organism>
<dbReference type="FunFam" id="3.40.30.10:FF:000042">
    <property type="entry name" value="protein disulfide-isomerase A2"/>
    <property type="match status" value="1"/>
</dbReference>
<evidence type="ECO:0000313" key="15">
    <source>
        <dbReference type="EMBL" id="VDN24290.1"/>
    </source>
</evidence>
<feature type="domain" description="Thioredoxin" evidence="14">
    <location>
        <begin position="10"/>
        <end position="139"/>
    </location>
</feature>
<proteinExistence type="inferred from homology"/>
<evidence type="ECO:0000256" key="2">
    <source>
        <dbReference type="ARBA" id="ARBA00004319"/>
    </source>
</evidence>
<dbReference type="GO" id="GO:0003810">
    <property type="term" value="F:protein-glutamine gamma-glutamyltransferase activity"/>
    <property type="evidence" value="ECO:0007669"/>
    <property type="project" value="UniProtKB-ARBA"/>
</dbReference>
<dbReference type="GO" id="GO:0034976">
    <property type="term" value="P:response to endoplasmic reticulum stress"/>
    <property type="evidence" value="ECO:0007669"/>
    <property type="project" value="TreeGrafter"/>
</dbReference>
<dbReference type="FunFam" id="3.40.30.10:FF:000023">
    <property type="entry name" value="Protein disulfide-isomerase"/>
    <property type="match status" value="1"/>
</dbReference>
<feature type="transmembrane region" description="Helical" evidence="13">
    <location>
        <begin position="406"/>
        <end position="424"/>
    </location>
</feature>
<keyword evidence="13" id="KW-1133">Transmembrane helix</keyword>
<evidence type="ECO:0000256" key="7">
    <source>
        <dbReference type="ARBA" id="ARBA00022824"/>
    </source>
</evidence>
<dbReference type="CDD" id="cd02981">
    <property type="entry name" value="PDI_b_family"/>
    <property type="match status" value="1"/>
</dbReference>
<keyword evidence="6" id="KW-0677">Repeat</keyword>
<keyword evidence="13" id="KW-0472">Membrane</keyword>
<evidence type="ECO:0000256" key="8">
    <source>
        <dbReference type="ARBA" id="ARBA00023157"/>
    </source>
</evidence>
<evidence type="ECO:0000256" key="5">
    <source>
        <dbReference type="ARBA" id="ARBA00022729"/>
    </source>
</evidence>
<comment type="subcellular location">
    <subcellularLocation>
        <location evidence="2">Endoplasmic reticulum lumen</location>
    </subcellularLocation>
</comment>
<dbReference type="CDD" id="cd02982">
    <property type="entry name" value="PDI_b'_family"/>
    <property type="match status" value="1"/>
</dbReference>
<dbReference type="InterPro" id="IPR013766">
    <property type="entry name" value="Thioredoxin_domain"/>
</dbReference>
<sequence>MLRLVVAFTVLLGAVVAEAPAADVDVEAELEEGVLVLTEDNFDSTISKHEFILVEFYAPWCGHCKALQPEYAKAAKLLEKEGSEIKLAKCDATVHAKLATKFNVRGYPTLKFFRSGKAQDYGGGRDAGSIVSWLKKKTGPVAKTILSGDDVKDLRENNDVCVIGYFKASALPRPFFCTLLDTEGTDAKLFLEVAAGFDDIPFGITTEKDAAKEMELKDEGIVLLKKFDEQRAEFDEKLTVDSLKAWIQAQRLPLVSEFTQDTAPVIFGGEIKSHNLLFVSKESPEFQKLEKEFRAAAQQFKGKVLFIIINTDVDDNARIVDFFGLKKDDLAALRLINLEEDMTKFKPEFKDLTTANIVEFTQMYLDGKLKPHLMTQEIPDDWDKNPVKVLVGKNFDSIAKDTKKSVIVLFCTYPVFLSMIVHLFQVFRVDSQCFCFPRRQYFFIQLL</sequence>
<accession>A0A183E0M4</accession>
<keyword evidence="16" id="KW-1185">Reference proteome</keyword>
<dbReference type="NCBIfam" id="TIGR01126">
    <property type="entry name" value="pdi_dom"/>
    <property type="match status" value="1"/>
</dbReference>
<dbReference type="InterPro" id="IPR017937">
    <property type="entry name" value="Thioredoxin_CS"/>
</dbReference>
<keyword evidence="5 12" id="KW-0732">Signal</keyword>
<dbReference type="Gene3D" id="3.40.30.10">
    <property type="entry name" value="Glutaredoxin"/>
    <property type="match status" value="3"/>
</dbReference>
<dbReference type="InterPro" id="IPR005792">
    <property type="entry name" value="Prot_disulphide_isomerase"/>
</dbReference>
<evidence type="ECO:0000313" key="16">
    <source>
        <dbReference type="Proteomes" id="UP000271098"/>
    </source>
</evidence>
<dbReference type="PROSITE" id="PS00194">
    <property type="entry name" value="THIOREDOXIN_1"/>
    <property type="match status" value="1"/>
</dbReference>
<dbReference type="WBParaSite" id="GPUH_0001453401-mRNA-1">
    <property type="protein sequence ID" value="GPUH_0001453401-mRNA-1"/>
    <property type="gene ID" value="GPUH_0001453401"/>
</dbReference>
<keyword evidence="8" id="KW-1015">Disulfide bond</keyword>
<feature type="signal peptide" evidence="12">
    <location>
        <begin position="1"/>
        <end position="17"/>
    </location>
</feature>
<keyword evidence="7" id="KW-0256">Endoplasmic reticulum</keyword>
<dbReference type="GO" id="GO:0005788">
    <property type="term" value="C:endoplasmic reticulum lumen"/>
    <property type="evidence" value="ECO:0007669"/>
    <property type="project" value="UniProtKB-SubCell"/>
</dbReference>
<evidence type="ECO:0000256" key="12">
    <source>
        <dbReference type="RuleBase" id="RU361130"/>
    </source>
</evidence>
<dbReference type="Pfam" id="PF13848">
    <property type="entry name" value="Thioredoxin_6"/>
    <property type="match status" value="1"/>
</dbReference>
<dbReference type="InterPro" id="IPR036249">
    <property type="entry name" value="Thioredoxin-like_sf"/>
</dbReference>
<gene>
    <name evidence="15" type="ORF">GPUH_LOCUS14515</name>
</gene>
<dbReference type="AlphaFoldDB" id="A0A183E0M4"/>
<dbReference type="Pfam" id="PF00085">
    <property type="entry name" value="Thioredoxin"/>
    <property type="match status" value="1"/>
</dbReference>
<keyword evidence="9 12" id="KW-0413">Isomerase</keyword>
<evidence type="ECO:0000313" key="17">
    <source>
        <dbReference type="WBParaSite" id="GPUH_0001453401-mRNA-1"/>
    </source>
</evidence>
<dbReference type="EMBL" id="UYRT01081356">
    <property type="protein sequence ID" value="VDN24290.1"/>
    <property type="molecule type" value="Genomic_DNA"/>
</dbReference>
<dbReference type="PANTHER" id="PTHR18929">
    <property type="entry name" value="PROTEIN DISULFIDE ISOMERASE"/>
    <property type="match status" value="1"/>
</dbReference>
<name>A0A183E0M4_9BILA</name>
<keyword evidence="13" id="KW-0812">Transmembrane</keyword>
<dbReference type="EC" id="5.3.4.1" evidence="4 12"/>
<dbReference type="PANTHER" id="PTHR18929:SF240">
    <property type="entry name" value="PROTEIN DISULFIDE-ISOMERASE"/>
    <property type="match status" value="1"/>
</dbReference>
<dbReference type="GO" id="GO:0006457">
    <property type="term" value="P:protein folding"/>
    <property type="evidence" value="ECO:0007669"/>
    <property type="project" value="TreeGrafter"/>
</dbReference>
<comment type="similarity">
    <text evidence="3 11">Belongs to the protein disulfide isomerase family.</text>
</comment>
<keyword evidence="10" id="KW-0676">Redox-active center</keyword>
<dbReference type="FunFam" id="3.40.30.10:FF:000030">
    <property type="entry name" value="Protein disulfide-isomerase"/>
    <property type="match status" value="1"/>
</dbReference>
<dbReference type="OrthoDB" id="72053at2759"/>
<evidence type="ECO:0000256" key="6">
    <source>
        <dbReference type="ARBA" id="ARBA00022737"/>
    </source>
</evidence>
<dbReference type="GO" id="GO:0003756">
    <property type="term" value="F:protein disulfide isomerase activity"/>
    <property type="evidence" value="ECO:0007669"/>
    <property type="project" value="UniProtKB-EC"/>
</dbReference>
<dbReference type="PRINTS" id="PR00421">
    <property type="entry name" value="THIOREDOXIN"/>
</dbReference>
<protein>
    <recommendedName>
        <fullName evidence="4 12">Protein disulfide-isomerase</fullName>
        <ecNumber evidence="4 12">5.3.4.1</ecNumber>
    </recommendedName>
</protein>
<reference evidence="17" key="1">
    <citation type="submission" date="2016-06" db="UniProtKB">
        <authorList>
            <consortium name="WormBaseParasite"/>
        </authorList>
    </citation>
    <scope>IDENTIFICATION</scope>
</reference>
<feature type="chain" id="PRO_5043073774" description="Protein disulfide-isomerase" evidence="12">
    <location>
        <begin position="18"/>
        <end position="447"/>
    </location>
</feature>
<evidence type="ECO:0000256" key="10">
    <source>
        <dbReference type="ARBA" id="ARBA00023284"/>
    </source>
</evidence>